<reference evidence="1" key="1">
    <citation type="submission" date="2025-08" db="UniProtKB">
        <authorList>
            <consortium name="Ensembl"/>
        </authorList>
    </citation>
    <scope>IDENTIFICATION</scope>
</reference>
<dbReference type="AlphaFoldDB" id="A0A2K6TIR3"/>
<evidence type="ECO:0000313" key="2">
    <source>
        <dbReference type="Proteomes" id="UP000233220"/>
    </source>
</evidence>
<protein>
    <submittedName>
        <fullName evidence="1">Uncharacterized protein</fullName>
    </submittedName>
</protein>
<reference evidence="1" key="2">
    <citation type="submission" date="2025-09" db="UniProtKB">
        <authorList>
            <consortium name="Ensembl"/>
        </authorList>
    </citation>
    <scope>IDENTIFICATION</scope>
</reference>
<dbReference type="Ensembl" id="ENSSBOT00000036365.1">
    <property type="protein sequence ID" value="ENSSBOP00000019544.1"/>
    <property type="gene ID" value="ENSSBOG00000026376.1"/>
</dbReference>
<keyword evidence="2" id="KW-1185">Reference proteome</keyword>
<evidence type="ECO:0000313" key="1">
    <source>
        <dbReference type="Ensembl" id="ENSSBOP00000019544.1"/>
    </source>
</evidence>
<dbReference type="OMA" id="RTICVWH"/>
<sequence>MESHTVTWARVQWHDLSSLKLPPPGFKQFSSLRLPSSWDSREPGWTSGPCQADSVVLEELNIQGLRTICVWHLG</sequence>
<accession>A0A2K6TIR3</accession>
<dbReference type="PANTHER" id="PTHR46254">
    <property type="entry name" value="PROTEIN GVQW1-RELATED"/>
    <property type="match status" value="1"/>
</dbReference>
<organism evidence="1 2">
    <name type="scientific">Saimiri boliviensis boliviensis</name>
    <name type="common">Bolivian squirrel monkey</name>
    <dbReference type="NCBI Taxonomy" id="39432"/>
    <lineage>
        <taxon>Eukaryota</taxon>
        <taxon>Metazoa</taxon>
        <taxon>Chordata</taxon>
        <taxon>Craniata</taxon>
        <taxon>Vertebrata</taxon>
        <taxon>Euteleostomi</taxon>
        <taxon>Mammalia</taxon>
        <taxon>Eutheria</taxon>
        <taxon>Euarchontoglires</taxon>
        <taxon>Primates</taxon>
        <taxon>Haplorrhini</taxon>
        <taxon>Platyrrhini</taxon>
        <taxon>Cebidae</taxon>
        <taxon>Saimiriinae</taxon>
        <taxon>Saimiri</taxon>
    </lineage>
</organism>
<proteinExistence type="predicted"/>
<name>A0A2K6TIR3_SAIBB</name>
<dbReference type="Proteomes" id="UP000233220">
    <property type="component" value="Unplaced"/>
</dbReference>